<dbReference type="AlphaFoldDB" id="A0A9W6XKZ5"/>
<name>A0A9W6XKZ5_9STRA</name>
<sequence>MLYAAVELKLTQGGHDGREGLKNIDHLCRKAPPEASLSDVKKVYPVSSEKSAALDEKSSTSAKDDVPSTSAARQLSKSILLRGLIAIAAAACLGWTLWFIFLNIAPNDTVNLVMNTESFDYGSFWLMVDPPQALIVLSTFGLLVVAAGYLAVVIKIVMWRREGKQPCLVQRSTSKDLLTKVKKALSEAVNDRTNSRVGSSAIRIVASLTRAESPARKFIVRCTRTVFTL</sequence>
<evidence type="ECO:0000256" key="1">
    <source>
        <dbReference type="SAM" id="Phobius"/>
    </source>
</evidence>
<dbReference type="OrthoDB" id="127570at2759"/>
<reference evidence="2" key="1">
    <citation type="submission" date="2023-04" db="EMBL/GenBank/DDBJ databases">
        <title>Phytophthora fragariaefolia NBRC 109709.</title>
        <authorList>
            <person name="Ichikawa N."/>
            <person name="Sato H."/>
            <person name="Tonouchi N."/>
        </authorList>
    </citation>
    <scope>NUCLEOTIDE SEQUENCE</scope>
    <source>
        <strain evidence="2">NBRC 109709</strain>
    </source>
</reference>
<comment type="caution">
    <text evidence="2">The sequence shown here is derived from an EMBL/GenBank/DDBJ whole genome shotgun (WGS) entry which is preliminary data.</text>
</comment>
<accession>A0A9W6XKZ5</accession>
<evidence type="ECO:0000313" key="3">
    <source>
        <dbReference type="Proteomes" id="UP001165121"/>
    </source>
</evidence>
<evidence type="ECO:0000313" key="2">
    <source>
        <dbReference type="EMBL" id="GMF40462.1"/>
    </source>
</evidence>
<keyword evidence="3" id="KW-1185">Reference proteome</keyword>
<feature type="transmembrane region" description="Helical" evidence="1">
    <location>
        <begin position="133"/>
        <end position="154"/>
    </location>
</feature>
<proteinExistence type="predicted"/>
<dbReference type="EMBL" id="BSXT01001247">
    <property type="protein sequence ID" value="GMF40462.1"/>
    <property type="molecule type" value="Genomic_DNA"/>
</dbReference>
<gene>
    <name evidence="2" type="ORF">Pfra01_001243400</name>
</gene>
<feature type="transmembrane region" description="Helical" evidence="1">
    <location>
        <begin position="79"/>
        <end position="101"/>
    </location>
</feature>
<protein>
    <submittedName>
        <fullName evidence="2">Unnamed protein product</fullName>
    </submittedName>
</protein>
<keyword evidence="1" id="KW-1133">Transmembrane helix</keyword>
<keyword evidence="1" id="KW-0812">Transmembrane</keyword>
<dbReference type="Proteomes" id="UP001165121">
    <property type="component" value="Unassembled WGS sequence"/>
</dbReference>
<organism evidence="2 3">
    <name type="scientific">Phytophthora fragariaefolia</name>
    <dbReference type="NCBI Taxonomy" id="1490495"/>
    <lineage>
        <taxon>Eukaryota</taxon>
        <taxon>Sar</taxon>
        <taxon>Stramenopiles</taxon>
        <taxon>Oomycota</taxon>
        <taxon>Peronosporomycetes</taxon>
        <taxon>Peronosporales</taxon>
        <taxon>Peronosporaceae</taxon>
        <taxon>Phytophthora</taxon>
    </lineage>
</organism>
<keyword evidence="1" id="KW-0472">Membrane</keyword>